<comment type="caution">
    <text evidence="1">The sequence shown here is derived from an EMBL/GenBank/DDBJ whole genome shotgun (WGS) entry which is preliminary data.</text>
</comment>
<name>A0ABY0IJV5_9BACT</name>
<organism evidence="1 2">
    <name type="scientific">Halobacteriovorax vibrionivorans</name>
    <dbReference type="NCBI Taxonomy" id="2152716"/>
    <lineage>
        <taxon>Bacteria</taxon>
        <taxon>Pseudomonadati</taxon>
        <taxon>Bdellovibrionota</taxon>
        <taxon>Bacteriovoracia</taxon>
        <taxon>Bacteriovoracales</taxon>
        <taxon>Halobacteriovoraceae</taxon>
        <taxon>Halobacteriovorax</taxon>
    </lineage>
</organism>
<keyword evidence="2" id="KW-1185">Reference proteome</keyword>
<evidence type="ECO:0008006" key="3">
    <source>
        <dbReference type="Google" id="ProtNLM"/>
    </source>
</evidence>
<gene>
    <name evidence="1" type="ORF">DAY19_09095</name>
</gene>
<accession>A0ABY0IJV5</accession>
<proteinExistence type="predicted"/>
<sequence>MNERELIKSELGFDQVSLYIDDRSYYFFFMKHKKENYMVLLKNEIEKKSHEMLRNFSSDFPELPTFLKETQSLMLFDIPNGKLTRLVEEKIDKEISGQAKKLQQRLNEFVLQYGYYWNWELNYFFVTNNQLMYIDLETLEIGTKSRILDMPIYSELSLEQRVRLKIKRENKQLSNHARFTKWLK</sequence>
<protein>
    <recommendedName>
        <fullName evidence="3">Aminoglycoside phosphotransferase domain-containing protein</fullName>
    </recommendedName>
</protein>
<reference evidence="2" key="1">
    <citation type="journal article" date="2019" name="Int. J. Syst. Evol. Microbiol.">
        <title>Halobacteriovorax valvorus sp. nov., a novel prokaryotic predator isolated from coastal seawater of China.</title>
        <authorList>
            <person name="Chen M.-X."/>
        </authorList>
    </citation>
    <scope>NUCLEOTIDE SEQUENCE [LARGE SCALE GENOMIC DNA]</scope>
    <source>
        <strain evidence="2">BL9</strain>
    </source>
</reference>
<evidence type="ECO:0000313" key="1">
    <source>
        <dbReference type="EMBL" id="RZF21834.1"/>
    </source>
</evidence>
<dbReference type="RefSeq" id="WP_115361625.1">
    <property type="nucleotide sequence ID" value="NZ_QDKL01000002.1"/>
</dbReference>
<dbReference type="Proteomes" id="UP000443582">
    <property type="component" value="Unassembled WGS sequence"/>
</dbReference>
<evidence type="ECO:0000313" key="2">
    <source>
        <dbReference type="Proteomes" id="UP000443582"/>
    </source>
</evidence>
<dbReference type="EMBL" id="QDKL01000002">
    <property type="protein sequence ID" value="RZF21834.1"/>
    <property type="molecule type" value="Genomic_DNA"/>
</dbReference>